<evidence type="ECO:0000259" key="1">
    <source>
        <dbReference type="Pfam" id="PF07508"/>
    </source>
</evidence>
<sequence>MSKVILRKNKFGELKERKIYKDFNEFCEENMKYIYARVKVVYDKYKSGFNRLRLDYEDCVSIVCVKLSKVWCQLNYEISSANTFVATVIFRELGSKLRDNDRKSKFNEFGADYSTDYILENNGDSERENLLDRYTGKEDEYHFETLETAINEILDCGNSYYYEINKIILYMLSDGFSFSQIANYLTKHGYKTKQGKEFTRHTVYLRVECLRKQISKNNKEDEIKELLYN</sequence>
<dbReference type="GO" id="GO:0003677">
    <property type="term" value="F:DNA binding"/>
    <property type="evidence" value="ECO:0007669"/>
    <property type="project" value="InterPro"/>
</dbReference>
<organism evidence="2">
    <name type="scientific">Podoviridae sp. ctPr92</name>
    <dbReference type="NCBI Taxonomy" id="2825247"/>
    <lineage>
        <taxon>Viruses</taxon>
        <taxon>Duplodnaviria</taxon>
        <taxon>Heunggongvirae</taxon>
        <taxon>Uroviricota</taxon>
        <taxon>Caudoviricetes</taxon>
    </lineage>
</organism>
<accession>A0A8S5P893</accession>
<name>A0A8S5P893_9CAUD</name>
<proteinExistence type="predicted"/>
<reference evidence="2" key="1">
    <citation type="journal article" date="2021" name="Proc. Natl. Acad. Sci. U.S.A.">
        <title>A Catalog of Tens of Thousands of Viruses from Human Metagenomes Reveals Hidden Associations with Chronic Diseases.</title>
        <authorList>
            <person name="Tisza M.J."/>
            <person name="Buck C.B."/>
        </authorList>
    </citation>
    <scope>NUCLEOTIDE SEQUENCE</scope>
    <source>
        <strain evidence="2">CtPr92</strain>
    </source>
</reference>
<dbReference type="EMBL" id="BK015353">
    <property type="protein sequence ID" value="DAE02813.1"/>
    <property type="molecule type" value="Genomic_DNA"/>
</dbReference>
<dbReference type="InterPro" id="IPR011109">
    <property type="entry name" value="DNA_bind_recombinase_dom"/>
</dbReference>
<protein>
    <submittedName>
        <fullName evidence="2">RNA polymerase sigma factor</fullName>
    </submittedName>
</protein>
<feature type="domain" description="Recombinase" evidence="1">
    <location>
        <begin position="168"/>
        <end position="204"/>
    </location>
</feature>
<dbReference type="GO" id="GO:0000150">
    <property type="term" value="F:DNA strand exchange activity"/>
    <property type="evidence" value="ECO:0007669"/>
    <property type="project" value="InterPro"/>
</dbReference>
<dbReference type="Pfam" id="PF07508">
    <property type="entry name" value="Recombinase"/>
    <property type="match status" value="1"/>
</dbReference>
<evidence type="ECO:0000313" key="2">
    <source>
        <dbReference type="EMBL" id="DAE02813.1"/>
    </source>
</evidence>